<protein>
    <submittedName>
        <fullName evidence="2">Uncharacterized protein</fullName>
    </submittedName>
</protein>
<dbReference type="EMBL" id="KN823179">
    <property type="protein sequence ID" value="KIO20304.1"/>
    <property type="molecule type" value="Genomic_DNA"/>
</dbReference>
<dbReference type="AlphaFoldDB" id="A0A0C3Q8Y7"/>
<dbReference type="Proteomes" id="UP000054248">
    <property type="component" value="Unassembled WGS sequence"/>
</dbReference>
<name>A0A0C3Q8Y7_9AGAM</name>
<feature type="region of interest" description="Disordered" evidence="1">
    <location>
        <begin position="97"/>
        <end position="165"/>
    </location>
</feature>
<accession>A0A0C3Q8Y7</accession>
<evidence type="ECO:0000313" key="2">
    <source>
        <dbReference type="EMBL" id="KIO20304.1"/>
    </source>
</evidence>
<feature type="compositionally biased region" description="Polar residues" evidence="1">
    <location>
        <begin position="131"/>
        <end position="144"/>
    </location>
</feature>
<gene>
    <name evidence="2" type="ORF">M407DRAFT_245848</name>
</gene>
<keyword evidence="3" id="KW-1185">Reference proteome</keyword>
<proteinExistence type="predicted"/>
<reference evidence="3" key="2">
    <citation type="submission" date="2015-01" db="EMBL/GenBank/DDBJ databases">
        <title>Evolutionary Origins and Diversification of the Mycorrhizal Mutualists.</title>
        <authorList>
            <consortium name="DOE Joint Genome Institute"/>
            <consortium name="Mycorrhizal Genomics Consortium"/>
            <person name="Kohler A."/>
            <person name="Kuo A."/>
            <person name="Nagy L.G."/>
            <person name="Floudas D."/>
            <person name="Copeland A."/>
            <person name="Barry K.W."/>
            <person name="Cichocki N."/>
            <person name="Veneault-Fourrey C."/>
            <person name="LaButti K."/>
            <person name="Lindquist E.A."/>
            <person name="Lipzen A."/>
            <person name="Lundell T."/>
            <person name="Morin E."/>
            <person name="Murat C."/>
            <person name="Riley R."/>
            <person name="Ohm R."/>
            <person name="Sun H."/>
            <person name="Tunlid A."/>
            <person name="Henrissat B."/>
            <person name="Grigoriev I.V."/>
            <person name="Hibbett D.S."/>
            <person name="Martin F."/>
        </authorList>
    </citation>
    <scope>NUCLEOTIDE SEQUENCE [LARGE SCALE GENOMIC DNA]</scope>
    <source>
        <strain evidence="3">MUT 4182</strain>
    </source>
</reference>
<evidence type="ECO:0000256" key="1">
    <source>
        <dbReference type="SAM" id="MobiDB-lite"/>
    </source>
</evidence>
<feature type="region of interest" description="Disordered" evidence="1">
    <location>
        <begin position="67"/>
        <end position="86"/>
    </location>
</feature>
<dbReference type="OrthoDB" id="3258959at2759"/>
<evidence type="ECO:0000313" key="3">
    <source>
        <dbReference type="Proteomes" id="UP000054248"/>
    </source>
</evidence>
<sequence length="165" mass="17229">MTSRIIPRTAAAATRRRVIAGPSLSRRGAATAAHHDITKAKPVFDPTLAGASAVVFGGLAFYLLSSDGKKSDHDSHGFSSSKRKDLEWEYKRMAGEGLSKAGEESEPGDKNMLAASSNSGSDAEGGVADSVKSSILTDAPQQAKQGEEEGTSPPTRQKSSVQQAL</sequence>
<reference evidence="2 3" key="1">
    <citation type="submission" date="2014-04" db="EMBL/GenBank/DDBJ databases">
        <authorList>
            <consortium name="DOE Joint Genome Institute"/>
            <person name="Kuo A."/>
            <person name="Girlanda M."/>
            <person name="Perotto S."/>
            <person name="Kohler A."/>
            <person name="Nagy L.G."/>
            <person name="Floudas D."/>
            <person name="Copeland A."/>
            <person name="Barry K.W."/>
            <person name="Cichocki N."/>
            <person name="Veneault-Fourrey C."/>
            <person name="LaButti K."/>
            <person name="Lindquist E.A."/>
            <person name="Lipzen A."/>
            <person name="Lundell T."/>
            <person name="Morin E."/>
            <person name="Murat C."/>
            <person name="Sun H."/>
            <person name="Tunlid A."/>
            <person name="Henrissat B."/>
            <person name="Grigoriev I.V."/>
            <person name="Hibbett D.S."/>
            <person name="Martin F."/>
            <person name="Nordberg H.P."/>
            <person name="Cantor M.N."/>
            <person name="Hua S.X."/>
        </authorList>
    </citation>
    <scope>NUCLEOTIDE SEQUENCE [LARGE SCALE GENOMIC DNA]</scope>
    <source>
        <strain evidence="2 3">MUT 4182</strain>
    </source>
</reference>
<feature type="non-terminal residue" evidence="2">
    <location>
        <position position="165"/>
    </location>
</feature>
<organism evidence="2 3">
    <name type="scientific">Tulasnella calospora MUT 4182</name>
    <dbReference type="NCBI Taxonomy" id="1051891"/>
    <lineage>
        <taxon>Eukaryota</taxon>
        <taxon>Fungi</taxon>
        <taxon>Dikarya</taxon>
        <taxon>Basidiomycota</taxon>
        <taxon>Agaricomycotina</taxon>
        <taxon>Agaricomycetes</taxon>
        <taxon>Cantharellales</taxon>
        <taxon>Tulasnellaceae</taxon>
        <taxon>Tulasnella</taxon>
    </lineage>
</organism>
<feature type="compositionally biased region" description="Polar residues" evidence="1">
    <location>
        <begin position="152"/>
        <end position="165"/>
    </location>
</feature>
<dbReference type="HOGENOM" id="CLU_1614896_0_0_1"/>